<accession>A0A8J4DNI8</accession>
<keyword evidence="3" id="KW-1185">Reference proteome</keyword>
<comment type="caution">
    <text evidence="2">The sequence shown here is derived from an EMBL/GenBank/DDBJ whole genome shotgun (WGS) entry which is preliminary data.</text>
</comment>
<dbReference type="PANTHER" id="PTHR39338">
    <property type="entry name" value="BLL5662 PROTEIN-RELATED"/>
    <property type="match status" value="1"/>
</dbReference>
<dbReference type="AlphaFoldDB" id="A0A8J4DNI8"/>
<dbReference type="Proteomes" id="UP000619260">
    <property type="component" value="Unassembled WGS sequence"/>
</dbReference>
<organism evidence="2 3">
    <name type="scientific">Virgisporangium aliadipatigenens</name>
    <dbReference type="NCBI Taxonomy" id="741659"/>
    <lineage>
        <taxon>Bacteria</taxon>
        <taxon>Bacillati</taxon>
        <taxon>Actinomycetota</taxon>
        <taxon>Actinomycetes</taxon>
        <taxon>Micromonosporales</taxon>
        <taxon>Micromonosporaceae</taxon>
        <taxon>Virgisporangium</taxon>
    </lineage>
</organism>
<evidence type="ECO:0000313" key="3">
    <source>
        <dbReference type="Proteomes" id="UP000619260"/>
    </source>
</evidence>
<protein>
    <recommendedName>
        <fullName evidence="4">VWA containing CoxE family protein</fullName>
    </recommendedName>
</protein>
<feature type="compositionally biased region" description="Basic and acidic residues" evidence="1">
    <location>
        <begin position="93"/>
        <end position="108"/>
    </location>
</feature>
<reference evidence="2" key="1">
    <citation type="submission" date="2021-01" db="EMBL/GenBank/DDBJ databases">
        <title>Whole genome shotgun sequence of Virgisporangium aliadipatigenens NBRC 105644.</title>
        <authorList>
            <person name="Komaki H."/>
            <person name="Tamura T."/>
        </authorList>
    </citation>
    <scope>NUCLEOTIDE SEQUENCE</scope>
    <source>
        <strain evidence="2">NBRC 105644</strain>
    </source>
</reference>
<dbReference type="RefSeq" id="WP_203897175.1">
    <property type="nucleotide sequence ID" value="NZ_BOPF01000002.1"/>
</dbReference>
<sequence>MTPAAADQPFFLWTLFQQLRRRGFPLGPNDYETVRTALRVGFGLASRDDLRAVVIALWASSREEAAVVAALFDQHVSWDWEAGDPTVTASTGPEDHESADLDPSHSDEDLVSEITTGNDVDESLSTTPVGTLPTFDNVEVPPLPYEHVFLPQYPVDFRSVAQAWRRLRWPIRYGPATELDIDATVRRRCTDGVVSPPVLRPRQRNRANVLLLVDRHGSMTPFHSYVRHVCGAIRQVGRLHKVGVFYFHDTPLEGTDPSLLSPLSGELFPRLDAVLPDVPPLVDGILMQDEDLSVPIDAAEVFADYEERGALVVLSDGGAARGGYDPLRLLDTVAFLKGTRRWTNRTVWLNPLSPDAWTGSTAAETARHVPMFPMDRTGMYRAVDVLRGQPATIERPLTGLLP</sequence>
<dbReference type="PANTHER" id="PTHR39338:SF7">
    <property type="entry name" value="BLL6692 PROTEIN"/>
    <property type="match status" value="1"/>
</dbReference>
<proteinExistence type="predicted"/>
<dbReference type="EMBL" id="BOPF01000002">
    <property type="protein sequence ID" value="GIJ43618.1"/>
    <property type="molecule type" value="Genomic_DNA"/>
</dbReference>
<evidence type="ECO:0008006" key="4">
    <source>
        <dbReference type="Google" id="ProtNLM"/>
    </source>
</evidence>
<feature type="region of interest" description="Disordered" evidence="1">
    <location>
        <begin position="83"/>
        <end position="109"/>
    </location>
</feature>
<evidence type="ECO:0000313" key="2">
    <source>
        <dbReference type="EMBL" id="GIJ43618.1"/>
    </source>
</evidence>
<name>A0A8J4DNI8_9ACTN</name>
<evidence type="ECO:0000256" key="1">
    <source>
        <dbReference type="SAM" id="MobiDB-lite"/>
    </source>
</evidence>
<gene>
    <name evidence="2" type="ORF">Val02_05040</name>
</gene>
<dbReference type="Pfam" id="PF05762">
    <property type="entry name" value="VWA_CoxE"/>
    <property type="match status" value="1"/>
</dbReference>
<dbReference type="InterPro" id="IPR008912">
    <property type="entry name" value="Uncharacterised_CoxE"/>
</dbReference>